<keyword evidence="6" id="KW-0539">Nucleus</keyword>
<name>A0A1L0BV58_9ASCO</name>
<evidence type="ECO:0000313" key="12">
    <source>
        <dbReference type="EMBL" id="SGZ55239.1"/>
    </source>
</evidence>
<dbReference type="PANTHER" id="PTHR10015">
    <property type="entry name" value="HEAT SHOCK TRANSCRIPTION FACTOR"/>
    <property type="match status" value="1"/>
</dbReference>
<keyword evidence="3" id="KW-0805">Transcription regulation</keyword>
<dbReference type="SUPFAM" id="SSF46785">
    <property type="entry name" value="Winged helix' DNA-binding domain"/>
    <property type="match status" value="1"/>
</dbReference>
<evidence type="ECO:0000256" key="2">
    <source>
        <dbReference type="ARBA" id="ARBA00006403"/>
    </source>
</evidence>
<evidence type="ECO:0000256" key="3">
    <source>
        <dbReference type="ARBA" id="ARBA00023015"/>
    </source>
</evidence>
<dbReference type="SMART" id="SM00415">
    <property type="entry name" value="HSF"/>
    <property type="match status" value="1"/>
</dbReference>
<reference evidence="12 13" key="1">
    <citation type="submission" date="2016-10" db="EMBL/GenBank/DDBJ databases">
        <authorList>
            <person name="de Groot N.N."/>
        </authorList>
    </citation>
    <scope>NUCLEOTIDE SEQUENCE [LARGE SCALE GENOMIC DNA]</scope>
    <source>
        <strain evidence="12 13">CBS 141442</strain>
    </source>
</reference>
<dbReference type="InterPro" id="IPR000232">
    <property type="entry name" value="HSF_DNA-bd"/>
</dbReference>
<evidence type="ECO:0000256" key="9">
    <source>
        <dbReference type="RuleBase" id="RU004020"/>
    </source>
</evidence>
<dbReference type="STRING" id="45354.A0A1L0BV58"/>
<protein>
    <recommendedName>
        <fullName evidence="7">Heat shock transcription factor</fullName>
    </recommendedName>
    <alternativeName>
        <fullName evidence="8">Heat shock factor protein</fullName>
    </alternativeName>
</protein>
<dbReference type="Proteomes" id="UP000182334">
    <property type="component" value="Chromosome V"/>
</dbReference>
<dbReference type="PANTHER" id="PTHR10015:SF427">
    <property type="entry name" value="HEAT SHOCK FACTOR PROTEIN"/>
    <property type="match status" value="1"/>
</dbReference>
<dbReference type="Pfam" id="PF00447">
    <property type="entry name" value="HSF_DNA-bind"/>
    <property type="match status" value="1"/>
</dbReference>
<evidence type="ECO:0000256" key="6">
    <source>
        <dbReference type="ARBA" id="ARBA00023242"/>
    </source>
</evidence>
<feature type="domain" description="HSF-type DNA-binding" evidence="11">
    <location>
        <begin position="75"/>
        <end position="99"/>
    </location>
</feature>
<gene>
    <name evidence="12" type="ORF">SAMEA4029010_CIC11G00000001650</name>
</gene>
<dbReference type="InterPro" id="IPR036390">
    <property type="entry name" value="WH_DNA-bd_sf"/>
</dbReference>
<dbReference type="FunFam" id="1.10.10.10:FF:000027">
    <property type="entry name" value="Heat shock transcription factor 1"/>
    <property type="match status" value="1"/>
</dbReference>
<comment type="similarity">
    <text evidence="2 9">Belongs to the HSF family.</text>
</comment>
<dbReference type="PRINTS" id="PR00056">
    <property type="entry name" value="HSFDOMAIN"/>
</dbReference>
<dbReference type="OrthoDB" id="60033at2759"/>
<evidence type="ECO:0000259" key="11">
    <source>
        <dbReference type="PROSITE" id="PS00434"/>
    </source>
</evidence>
<dbReference type="Gene3D" id="1.10.10.10">
    <property type="entry name" value="Winged helix-like DNA-binding domain superfamily/Winged helix DNA-binding domain"/>
    <property type="match status" value="1"/>
</dbReference>
<dbReference type="AlphaFoldDB" id="A0A1L0BV58"/>
<dbReference type="EMBL" id="LT635760">
    <property type="protein sequence ID" value="SGZ55239.1"/>
    <property type="molecule type" value="Genomic_DNA"/>
</dbReference>
<feature type="region of interest" description="Disordered" evidence="10">
    <location>
        <begin position="381"/>
        <end position="440"/>
    </location>
</feature>
<organism evidence="12 13">
    <name type="scientific">Sungouiella intermedia</name>
    <dbReference type="NCBI Taxonomy" id="45354"/>
    <lineage>
        <taxon>Eukaryota</taxon>
        <taxon>Fungi</taxon>
        <taxon>Dikarya</taxon>
        <taxon>Ascomycota</taxon>
        <taxon>Saccharomycotina</taxon>
        <taxon>Pichiomycetes</taxon>
        <taxon>Metschnikowiaceae</taxon>
        <taxon>Sungouiella</taxon>
    </lineage>
</organism>
<keyword evidence="5" id="KW-0804">Transcription</keyword>
<dbReference type="GO" id="GO:0043565">
    <property type="term" value="F:sequence-specific DNA binding"/>
    <property type="evidence" value="ECO:0007669"/>
    <property type="project" value="InterPro"/>
</dbReference>
<evidence type="ECO:0000256" key="8">
    <source>
        <dbReference type="ARBA" id="ARBA00084017"/>
    </source>
</evidence>
<dbReference type="InterPro" id="IPR036388">
    <property type="entry name" value="WH-like_DNA-bd_sf"/>
</dbReference>
<sequence length="440" mass="50570">MPMVPDYMSNGVSSRQALIGAVKKKKDQGPKTRPAFVLKVWNMVNDPANHDYIRWTDDGEAFVVVHREEFMKLILPNYFKHNNFASFVRQLNMYGWHKVQDVTSGTMKEGSNLDDAFQFKNPDFIRGREDLLDNIVRNKSNLEEDNSLVNLQVMTTEVDKLKMTQLAMLEDLRRIRADNQNLWQEIVNARDRERKLSQMIQKIVNFVEAAYGKSAGKIFEVQNGPHDANNQVLAFNNQAKQGYRNNPQGNNIYSPSPTPVQRPRLMLMDLTYQKTPSDTRSPSSTWKDGSVEEIVRNGEDYDSNNKFLQQFMNQEPVDSPRHFFPELQNNYFGNQDSNDNFQKLEQKLQDHGNDLAHTQEWIDQISKQQQQQQQQLQQLLKSPSNADSGIDDFMSEILNDPADSIKREDSSSSATGLGSKRLMNINTGDNGGSSRKRARR</sequence>
<keyword evidence="13" id="KW-1185">Reference proteome</keyword>
<keyword evidence="4" id="KW-0238">DNA-binding</keyword>
<evidence type="ECO:0000256" key="4">
    <source>
        <dbReference type="ARBA" id="ARBA00023125"/>
    </source>
</evidence>
<evidence type="ECO:0000256" key="10">
    <source>
        <dbReference type="SAM" id="MobiDB-lite"/>
    </source>
</evidence>
<evidence type="ECO:0000256" key="1">
    <source>
        <dbReference type="ARBA" id="ARBA00004123"/>
    </source>
</evidence>
<dbReference type="GO" id="GO:0005634">
    <property type="term" value="C:nucleus"/>
    <property type="evidence" value="ECO:0007669"/>
    <property type="project" value="UniProtKB-SubCell"/>
</dbReference>
<evidence type="ECO:0000256" key="5">
    <source>
        <dbReference type="ARBA" id="ARBA00023163"/>
    </source>
</evidence>
<accession>A0A1L0BV58</accession>
<dbReference type="PROSITE" id="PS00434">
    <property type="entry name" value="HSF_DOMAIN"/>
    <property type="match status" value="1"/>
</dbReference>
<dbReference type="GO" id="GO:0003700">
    <property type="term" value="F:DNA-binding transcription factor activity"/>
    <property type="evidence" value="ECO:0007669"/>
    <property type="project" value="InterPro"/>
</dbReference>
<evidence type="ECO:0000313" key="13">
    <source>
        <dbReference type="Proteomes" id="UP000182334"/>
    </source>
</evidence>
<comment type="subcellular location">
    <subcellularLocation>
        <location evidence="1">Nucleus</location>
    </subcellularLocation>
</comment>
<evidence type="ECO:0000256" key="7">
    <source>
        <dbReference type="ARBA" id="ARBA00068818"/>
    </source>
</evidence>
<proteinExistence type="inferred from homology"/>